<dbReference type="OrthoDB" id="5835829at2759"/>
<dbReference type="EMBL" id="CAJFDH010000005">
    <property type="protein sequence ID" value="CAD5224034.1"/>
    <property type="molecule type" value="Genomic_DNA"/>
</dbReference>
<name>A0A811LA99_9BILA</name>
<comment type="caution">
    <text evidence="1">The sequence shown here is derived from an EMBL/GenBank/DDBJ whole genome shotgun (WGS) entry which is preliminary data.</text>
</comment>
<dbReference type="EMBL" id="CAJFCW020000005">
    <property type="protein sequence ID" value="CAG9119451.1"/>
    <property type="molecule type" value="Genomic_DNA"/>
</dbReference>
<dbReference type="Proteomes" id="UP000614601">
    <property type="component" value="Unassembled WGS sequence"/>
</dbReference>
<accession>A0A811LA99</accession>
<gene>
    <name evidence="1" type="ORF">BOKJ2_LOCUS10804</name>
</gene>
<proteinExistence type="predicted"/>
<organism evidence="1 2">
    <name type="scientific">Bursaphelenchus okinawaensis</name>
    <dbReference type="NCBI Taxonomy" id="465554"/>
    <lineage>
        <taxon>Eukaryota</taxon>
        <taxon>Metazoa</taxon>
        <taxon>Ecdysozoa</taxon>
        <taxon>Nematoda</taxon>
        <taxon>Chromadorea</taxon>
        <taxon>Rhabditida</taxon>
        <taxon>Tylenchina</taxon>
        <taxon>Tylenchomorpha</taxon>
        <taxon>Aphelenchoidea</taxon>
        <taxon>Aphelenchoididae</taxon>
        <taxon>Bursaphelenchus</taxon>
    </lineage>
</organism>
<evidence type="ECO:0000313" key="2">
    <source>
        <dbReference type="Proteomes" id="UP000614601"/>
    </source>
</evidence>
<protein>
    <submittedName>
        <fullName evidence="1">Uncharacterized protein</fullName>
    </submittedName>
</protein>
<keyword evidence="2" id="KW-1185">Reference proteome</keyword>
<sequence length="76" mass="8826">MNIKVKIWTASCPLQAHQVAILGIPFEPSYVSDAMNNPVGDKMTFVDRFWNLVRLYNMYHMFTDIARCQTQTDVRS</sequence>
<evidence type="ECO:0000313" key="1">
    <source>
        <dbReference type="EMBL" id="CAD5224034.1"/>
    </source>
</evidence>
<dbReference type="Proteomes" id="UP000783686">
    <property type="component" value="Unassembled WGS sequence"/>
</dbReference>
<dbReference type="AlphaFoldDB" id="A0A811LA99"/>
<reference evidence="1" key="1">
    <citation type="submission" date="2020-09" db="EMBL/GenBank/DDBJ databases">
        <authorList>
            <person name="Kikuchi T."/>
        </authorList>
    </citation>
    <scope>NUCLEOTIDE SEQUENCE</scope>
    <source>
        <strain evidence="1">SH1</strain>
    </source>
</reference>